<dbReference type="Gene3D" id="3.20.20.120">
    <property type="entry name" value="Enolase-like C-terminal domain"/>
    <property type="match status" value="1"/>
</dbReference>
<evidence type="ECO:0000256" key="1">
    <source>
        <dbReference type="ARBA" id="ARBA00010515"/>
    </source>
</evidence>
<dbReference type="InterPro" id="IPR013094">
    <property type="entry name" value="AB_hydrolase_3"/>
</dbReference>
<dbReference type="SUPFAM" id="SSF51604">
    <property type="entry name" value="Enolase C-terminal domain-like"/>
    <property type="match status" value="1"/>
</dbReference>
<feature type="domain" description="Menaquinone biosynthesis protein MenD middle" evidence="3">
    <location>
        <begin position="45"/>
        <end position="236"/>
    </location>
</feature>
<sequence>MVLTSLDSVLHWATSPPIGPVHHSYLCNNGTHGQMEEVLENIQSVNKGLLLVGAISTEDERWAVLHVAKYLQWPVVADILSGIRLRKLLSSSPEVEENIVFVDYLDHALLSDFVRNLVRFDVIVQIGSRITSKRISQMLEKCFPCSYILVDDHPNRHDPSHFVTQRIQISAIEFANILLKAQIPHRSRKWHDYLQALNMMVGQEISFQVSAEHFLLEPYIAHVISEALSSESALLIGNSMVIRDADMYGYNWRSDTHSVADMILHTELPCTGILVAGNRGASGIDGLLSTAVAPLEICQENLLDVEEQLRFLFHAAEGASINYFLPMLKSSFSSWIWKTLGIPVGRSIYFLCGLEMATLNAIAVSQGSCLLNILHPLRERKSEKSPSVRICALLDSSGTPEEVGRIATDLVKEGFTAIKIKILSCPLMILLQKVARRADPVEDAAVKWEVRKKDSNLQYIEVLGFPPPPPDFDIDIFQEPVQGEADIIRFCEESGLPMALDETIDKCPENPLNMLVKYNHPGIVALVIKPTVIGGFERAAIIARWAQRQGKLAVVSAAFESGLALSAYIVFSCYLDWQNADTCKLMNNNLVPSVAHGLGTFRWLEEDVTTDLLGIEHITPGKVTLVGYSMGARIALYMALKFGDTKPVQIEGAVILSGSPGLENAVARKVRRAKDDSKACSLVTHGLKLFLDTWYSGGLRKSLRKHPNFNQIVSRRSLHNDSQVLARVLSDLSPGRQP</sequence>
<feature type="domain" description="Alpha/beta hydrolase fold-3" evidence="2">
    <location>
        <begin position="601"/>
        <end position="714"/>
    </location>
</feature>
<dbReference type="InterPro" id="IPR029058">
    <property type="entry name" value="AB_hydrolase_fold"/>
</dbReference>
<dbReference type="Pfam" id="PF16582">
    <property type="entry name" value="TPP_enzyme_M_2"/>
    <property type="match status" value="1"/>
</dbReference>
<dbReference type="SUPFAM" id="SSF53474">
    <property type="entry name" value="alpha/beta-Hydrolases"/>
    <property type="match status" value="1"/>
</dbReference>
<evidence type="ECO:0000313" key="4">
    <source>
        <dbReference type="EMBL" id="KAE8667675.1"/>
    </source>
</evidence>
<comment type="similarity">
    <text evidence="1">Belongs to the 'GDXG' lipolytic enzyme family.</text>
</comment>
<dbReference type="PANTHER" id="PTHR42916:SF1">
    <property type="entry name" value="PROTEIN PHYLLO, CHLOROPLASTIC"/>
    <property type="match status" value="1"/>
</dbReference>
<dbReference type="Gene3D" id="3.40.50.1820">
    <property type="entry name" value="alpha/beta hydrolase"/>
    <property type="match status" value="1"/>
</dbReference>
<dbReference type="Proteomes" id="UP000436088">
    <property type="component" value="Unassembled WGS sequence"/>
</dbReference>
<evidence type="ECO:0000259" key="3">
    <source>
        <dbReference type="Pfam" id="PF16582"/>
    </source>
</evidence>
<evidence type="ECO:0000313" key="5">
    <source>
        <dbReference type="Proteomes" id="UP000436088"/>
    </source>
</evidence>
<dbReference type="SUPFAM" id="SSF52467">
    <property type="entry name" value="DHS-like NAD/FAD-binding domain"/>
    <property type="match status" value="1"/>
</dbReference>
<dbReference type="InterPro" id="IPR036849">
    <property type="entry name" value="Enolase-like_C_sf"/>
</dbReference>
<dbReference type="Gene3D" id="3.40.50.970">
    <property type="match status" value="1"/>
</dbReference>
<dbReference type="InterPro" id="IPR029035">
    <property type="entry name" value="DHS-like_NAD/FAD-binding_dom"/>
</dbReference>
<dbReference type="Gene3D" id="3.40.50.1220">
    <property type="entry name" value="TPP-binding domain"/>
    <property type="match status" value="1"/>
</dbReference>
<gene>
    <name evidence="4" type="ORF">F3Y22_tig00112383pilonHSYRG00288</name>
</gene>
<proteinExistence type="inferred from homology"/>
<dbReference type="GO" id="GO:0016787">
    <property type="term" value="F:hydrolase activity"/>
    <property type="evidence" value="ECO:0007669"/>
    <property type="project" value="InterPro"/>
</dbReference>
<organism evidence="4 5">
    <name type="scientific">Hibiscus syriacus</name>
    <name type="common">Rose of Sharon</name>
    <dbReference type="NCBI Taxonomy" id="106335"/>
    <lineage>
        <taxon>Eukaryota</taxon>
        <taxon>Viridiplantae</taxon>
        <taxon>Streptophyta</taxon>
        <taxon>Embryophyta</taxon>
        <taxon>Tracheophyta</taxon>
        <taxon>Spermatophyta</taxon>
        <taxon>Magnoliopsida</taxon>
        <taxon>eudicotyledons</taxon>
        <taxon>Gunneridae</taxon>
        <taxon>Pentapetalae</taxon>
        <taxon>rosids</taxon>
        <taxon>malvids</taxon>
        <taxon>Malvales</taxon>
        <taxon>Malvaceae</taxon>
        <taxon>Malvoideae</taxon>
        <taxon>Hibiscus</taxon>
    </lineage>
</organism>
<accession>A0A6A2XKR7</accession>
<reference evidence="4" key="1">
    <citation type="submission" date="2019-09" db="EMBL/GenBank/DDBJ databases">
        <title>Draft genome information of white flower Hibiscus syriacus.</title>
        <authorList>
            <person name="Kim Y.-M."/>
        </authorList>
    </citation>
    <scope>NUCLEOTIDE SEQUENCE [LARGE SCALE GENOMIC DNA]</scope>
    <source>
        <strain evidence="4">YM2019G1</strain>
    </source>
</reference>
<evidence type="ECO:0000259" key="2">
    <source>
        <dbReference type="Pfam" id="PF07859"/>
    </source>
</evidence>
<dbReference type="InterPro" id="IPR032264">
    <property type="entry name" value="MenD_middle"/>
</dbReference>
<dbReference type="PANTHER" id="PTHR42916">
    <property type="entry name" value="2-SUCCINYL-5-ENOLPYRUVYL-6-HYDROXY-3-CYCLOHEXENE-1-CARBOXYLATE SYNTHASE"/>
    <property type="match status" value="1"/>
</dbReference>
<dbReference type="Pfam" id="PF07859">
    <property type="entry name" value="Abhydrolase_3"/>
    <property type="match status" value="1"/>
</dbReference>
<name>A0A6A2XKR7_HIBSY</name>
<keyword evidence="5" id="KW-1185">Reference proteome</keyword>
<dbReference type="EMBL" id="VEPZ02001568">
    <property type="protein sequence ID" value="KAE8667675.1"/>
    <property type="molecule type" value="Genomic_DNA"/>
</dbReference>
<protein>
    <submittedName>
        <fullName evidence="4">Menaquinone biosynthesis protein, putative isoform 2</fullName>
    </submittedName>
</protein>
<dbReference type="AlphaFoldDB" id="A0A6A2XKR7"/>
<comment type="caution">
    <text evidence="4">The sequence shown here is derived from an EMBL/GenBank/DDBJ whole genome shotgun (WGS) entry which is preliminary data.</text>
</comment>